<keyword evidence="2" id="KW-0808">Transferase</keyword>
<evidence type="ECO:0000313" key="6">
    <source>
        <dbReference type="Proteomes" id="UP000229362"/>
    </source>
</evidence>
<dbReference type="EMBL" id="PFBZ01000226">
    <property type="protein sequence ID" value="PIT86048.1"/>
    <property type="molecule type" value="Genomic_DNA"/>
</dbReference>
<gene>
    <name evidence="5" type="ORF">COU33_05315</name>
</gene>
<proteinExistence type="inferred from homology"/>
<name>A0A2M6VZY3_9BACT</name>
<dbReference type="AlphaFoldDB" id="A0A2M6VZY3"/>
<comment type="caution">
    <text evidence="5">The sequence shown here is derived from an EMBL/GenBank/DDBJ whole genome shotgun (WGS) entry which is preliminary data.</text>
</comment>
<dbReference type="GO" id="GO:0016301">
    <property type="term" value="F:kinase activity"/>
    <property type="evidence" value="ECO:0007669"/>
    <property type="project" value="UniProtKB-KW"/>
</dbReference>
<evidence type="ECO:0000256" key="1">
    <source>
        <dbReference type="ARBA" id="ARBA00010688"/>
    </source>
</evidence>
<feature type="domain" description="Carbohydrate kinase PfkB" evidence="4">
    <location>
        <begin position="39"/>
        <end position="299"/>
    </location>
</feature>
<sequence length="322" mass="35344">MFDIITLGDATFDTFIVIDDDCGQCRVNVKTRQLCLNYADKVCIDHIDQSVGGNASNVAVGGKKLGLKTSLVTELGDDINGLAIQHELHKAGIDLTHTKILKNKQTRFSVVLNYKSERTILSYHAPRKYTLPKLPSTQWIYYTSLGKSFESVQKKLVAHLKKNPSTKLALNPGSYQMKKGLSAMRGLLSQTDLLFVNKEEAQQLVGKKERISRLLVSLHAKGVGVVVITDGTNGSYMYEGEHAYMMKPYEITAKAKTGAGDAYASGFLAALINKKTPHVAMQWGSANAAGVIQKIGAHRGLLSRAAVYNMIKKYPEISPKKI</sequence>
<dbReference type="Proteomes" id="UP000229362">
    <property type="component" value="Unassembled WGS sequence"/>
</dbReference>
<dbReference type="PANTHER" id="PTHR43320">
    <property type="entry name" value="SUGAR KINASE"/>
    <property type="match status" value="1"/>
</dbReference>
<protein>
    <recommendedName>
        <fullName evidence="4">Carbohydrate kinase PfkB domain-containing protein</fullName>
    </recommendedName>
</protein>
<dbReference type="InterPro" id="IPR052700">
    <property type="entry name" value="Carb_kinase_PfkB-like"/>
</dbReference>
<organism evidence="5 6">
    <name type="scientific">Candidatus Magasanikbacteria bacterium CG10_big_fil_rev_8_21_14_0_10_43_6</name>
    <dbReference type="NCBI Taxonomy" id="1974650"/>
    <lineage>
        <taxon>Bacteria</taxon>
        <taxon>Candidatus Magasanikiibacteriota</taxon>
    </lineage>
</organism>
<dbReference type="SUPFAM" id="SSF53613">
    <property type="entry name" value="Ribokinase-like"/>
    <property type="match status" value="1"/>
</dbReference>
<reference evidence="6" key="1">
    <citation type="submission" date="2017-09" db="EMBL/GenBank/DDBJ databases">
        <title>Depth-based differentiation of microbial function through sediment-hosted aquifers and enrichment of novel symbionts in the deep terrestrial subsurface.</title>
        <authorList>
            <person name="Probst A.J."/>
            <person name="Ladd B."/>
            <person name="Jarett J.K."/>
            <person name="Geller-Mcgrath D.E."/>
            <person name="Sieber C.M.K."/>
            <person name="Emerson J.B."/>
            <person name="Anantharaman K."/>
            <person name="Thomas B.C."/>
            <person name="Malmstrom R."/>
            <person name="Stieglmeier M."/>
            <person name="Klingl A."/>
            <person name="Woyke T."/>
            <person name="Ryan C.M."/>
            <person name="Banfield J.F."/>
        </authorList>
    </citation>
    <scope>NUCLEOTIDE SEQUENCE [LARGE SCALE GENOMIC DNA]</scope>
</reference>
<dbReference type="PROSITE" id="PS00583">
    <property type="entry name" value="PFKB_KINASES_1"/>
    <property type="match status" value="1"/>
</dbReference>
<dbReference type="PRINTS" id="PR00990">
    <property type="entry name" value="RIBOKINASE"/>
</dbReference>
<dbReference type="InterPro" id="IPR011611">
    <property type="entry name" value="PfkB_dom"/>
</dbReference>
<evidence type="ECO:0000259" key="4">
    <source>
        <dbReference type="Pfam" id="PF00294"/>
    </source>
</evidence>
<dbReference type="InterPro" id="IPR029056">
    <property type="entry name" value="Ribokinase-like"/>
</dbReference>
<dbReference type="InterPro" id="IPR002173">
    <property type="entry name" value="Carboh/pur_kinase_PfkB_CS"/>
</dbReference>
<dbReference type="InterPro" id="IPR002139">
    <property type="entry name" value="Ribo/fructo_kinase"/>
</dbReference>
<evidence type="ECO:0000256" key="2">
    <source>
        <dbReference type="ARBA" id="ARBA00022679"/>
    </source>
</evidence>
<keyword evidence="3" id="KW-0418">Kinase</keyword>
<evidence type="ECO:0000313" key="5">
    <source>
        <dbReference type="EMBL" id="PIT86048.1"/>
    </source>
</evidence>
<dbReference type="PANTHER" id="PTHR43320:SF3">
    <property type="entry name" value="CARBOHYDRATE KINASE PFKB DOMAIN-CONTAINING PROTEIN"/>
    <property type="match status" value="1"/>
</dbReference>
<evidence type="ECO:0000256" key="3">
    <source>
        <dbReference type="ARBA" id="ARBA00022777"/>
    </source>
</evidence>
<comment type="similarity">
    <text evidence="1">Belongs to the carbohydrate kinase PfkB family.</text>
</comment>
<dbReference type="Gene3D" id="3.40.1190.20">
    <property type="match status" value="1"/>
</dbReference>
<accession>A0A2M6VZY3</accession>
<dbReference type="Pfam" id="PF00294">
    <property type="entry name" value="PfkB"/>
    <property type="match status" value="1"/>
</dbReference>